<dbReference type="GO" id="GO:0005525">
    <property type="term" value="F:GTP binding"/>
    <property type="evidence" value="ECO:0007669"/>
    <property type="project" value="InterPro"/>
</dbReference>
<dbReference type="GO" id="GO:0005737">
    <property type="term" value="C:cytoplasm"/>
    <property type="evidence" value="ECO:0007669"/>
    <property type="project" value="TreeGrafter"/>
</dbReference>
<dbReference type="CDD" id="cd03114">
    <property type="entry name" value="MMAA-like"/>
    <property type="match status" value="1"/>
</dbReference>
<keyword evidence="2" id="KW-0378">Hydrolase</keyword>
<dbReference type="Gene3D" id="1.10.287.130">
    <property type="match status" value="1"/>
</dbReference>
<evidence type="ECO:0000313" key="3">
    <source>
        <dbReference type="Proteomes" id="UP001304300"/>
    </source>
</evidence>
<dbReference type="Gene3D" id="1.20.5.170">
    <property type="match status" value="1"/>
</dbReference>
<reference evidence="2 3" key="1">
    <citation type="submission" date="2023-10" db="EMBL/GenBank/DDBJ databases">
        <title>Rubellicoccus peritrichatus gen. nov., sp. nov., isolated from an algae of coral reef tank.</title>
        <authorList>
            <person name="Luo J."/>
        </authorList>
    </citation>
    <scope>NUCLEOTIDE SEQUENCE [LARGE SCALE GENOMIC DNA]</scope>
    <source>
        <strain evidence="2 3">CR14</strain>
    </source>
</reference>
<dbReference type="GO" id="GO:0003924">
    <property type="term" value="F:GTPase activity"/>
    <property type="evidence" value="ECO:0007669"/>
    <property type="project" value="InterPro"/>
</dbReference>
<dbReference type="InterPro" id="IPR005129">
    <property type="entry name" value="GTPase_ArgK"/>
</dbReference>
<accession>A0AAQ3QSB7</accession>
<dbReference type="NCBIfam" id="TIGR00750">
    <property type="entry name" value="lao"/>
    <property type="match status" value="1"/>
</dbReference>
<dbReference type="EMBL" id="CP136920">
    <property type="protein sequence ID" value="WOO40201.1"/>
    <property type="molecule type" value="Genomic_DNA"/>
</dbReference>
<keyword evidence="3" id="KW-1185">Reference proteome</keyword>
<dbReference type="Proteomes" id="UP001304300">
    <property type="component" value="Chromosome"/>
</dbReference>
<proteinExistence type="inferred from homology"/>
<dbReference type="RefSeq" id="WP_317832349.1">
    <property type="nucleotide sequence ID" value="NZ_CP136920.1"/>
</dbReference>
<dbReference type="EC" id="3.6.5.-" evidence="2"/>
<dbReference type="PANTHER" id="PTHR23408:SF3">
    <property type="entry name" value="METHYLMALONIC ACIDURIA TYPE A PROTEIN, MITOCHONDRIAL"/>
    <property type="match status" value="1"/>
</dbReference>
<evidence type="ECO:0000313" key="2">
    <source>
        <dbReference type="EMBL" id="WOO40201.1"/>
    </source>
</evidence>
<dbReference type="PANTHER" id="PTHR23408">
    <property type="entry name" value="METHYLMALONYL-COA MUTASE"/>
    <property type="match status" value="1"/>
</dbReference>
<gene>
    <name evidence="2" type="primary">meaB</name>
    <name evidence="2" type="ORF">RZN69_16390</name>
</gene>
<dbReference type="NCBIfam" id="NF006958">
    <property type="entry name" value="PRK09435.1"/>
    <property type="match status" value="1"/>
</dbReference>
<evidence type="ECO:0000256" key="1">
    <source>
        <dbReference type="ARBA" id="ARBA00009625"/>
    </source>
</evidence>
<dbReference type="Gene3D" id="3.40.50.300">
    <property type="entry name" value="P-loop containing nucleotide triphosphate hydrolases"/>
    <property type="match status" value="1"/>
</dbReference>
<dbReference type="Pfam" id="PF03308">
    <property type="entry name" value="MeaB"/>
    <property type="match status" value="1"/>
</dbReference>
<dbReference type="SUPFAM" id="SSF52540">
    <property type="entry name" value="P-loop containing nucleoside triphosphate hydrolases"/>
    <property type="match status" value="1"/>
</dbReference>
<name>A0AAQ3QSB7_9BACT</name>
<dbReference type="InterPro" id="IPR027417">
    <property type="entry name" value="P-loop_NTPase"/>
</dbReference>
<sequence>MPQIKNRRRKPDIDSLVEGVLAGDRGRLAMAITLAESRAEQHQAPAQELMRRILPHTGGAIRVGLTGVPGAGKSTFIESLGTFLCREDKRVAVLAVDPSSSITGGSILGDKTRMEELSRHSNAFIRPSPSGNSLGGVAARTREAMLLCEAAGYNVVIVETVGVGQSEAKVRTMTDFFLLLQIAGAGDELQCIKKGVIELSDAIVVNKADGDNRIKAEQAKVEYARVLHFLHPFTPGWKPRAMTCSALHGEGVDSIWKVVETFRDEMSASGVLQKRRSQQNVDWFRSLLQQAVMQRFSSMNADCIEEMEIAVGEGKVPVSVALSELLKL</sequence>
<protein>
    <submittedName>
        <fullName evidence="2">Methylmalonyl Co-A mutase-associated GTPase MeaB</fullName>
        <ecNumber evidence="2">3.6.5.-</ecNumber>
    </submittedName>
</protein>
<dbReference type="AlphaFoldDB" id="A0AAQ3QSB7"/>
<organism evidence="2 3">
    <name type="scientific">Rubellicoccus peritrichatus</name>
    <dbReference type="NCBI Taxonomy" id="3080537"/>
    <lineage>
        <taxon>Bacteria</taxon>
        <taxon>Pseudomonadati</taxon>
        <taxon>Verrucomicrobiota</taxon>
        <taxon>Opitutia</taxon>
        <taxon>Puniceicoccales</taxon>
        <taxon>Cerasicoccaceae</taxon>
        <taxon>Rubellicoccus</taxon>
    </lineage>
</organism>
<dbReference type="KEGG" id="puo:RZN69_16390"/>
<comment type="similarity">
    <text evidence="1">Belongs to the SIMIBI class G3E GTPase family. ArgK/MeaB subfamily.</text>
</comment>